<evidence type="ECO:0000313" key="3">
    <source>
        <dbReference type="Proteomes" id="UP000813444"/>
    </source>
</evidence>
<dbReference type="EMBL" id="JAGPNK010000011">
    <property type="protein sequence ID" value="KAH7311768.1"/>
    <property type="molecule type" value="Genomic_DNA"/>
</dbReference>
<feature type="region of interest" description="Disordered" evidence="1">
    <location>
        <begin position="33"/>
        <end position="53"/>
    </location>
</feature>
<name>A0A8K0WN50_9HYPO</name>
<dbReference type="Proteomes" id="UP000813444">
    <property type="component" value="Unassembled WGS sequence"/>
</dbReference>
<organism evidence="2 3">
    <name type="scientific">Stachybotrys elegans</name>
    <dbReference type="NCBI Taxonomy" id="80388"/>
    <lineage>
        <taxon>Eukaryota</taxon>
        <taxon>Fungi</taxon>
        <taxon>Dikarya</taxon>
        <taxon>Ascomycota</taxon>
        <taxon>Pezizomycotina</taxon>
        <taxon>Sordariomycetes</taxon>
        <taxon>Hypocreomycetidae</taxon>
        <taxon>Hypocreales</taxon>
        <taxon>Stachybotryaceae</taxon>
        <taxon>Stachybotrys</taxon>
    </lineage>
</organism>
<gene>
    <name evidence="2" type="ORF">B0I35DRAFT_72468</name>
</gene>
<evidence type="ECO:0000313" key="2">
    <source>
        <dbReference type="EMBL" id="KAH7311768.1"/>
    </source>
</evidence>
<protein>
    <submittedName>
        <fullName evidence="2">Uncharacterized protein</fullName>
    </submittedName>
</protein>
<keyword evidence="3" id="KW-1185">Reference proteome</keyword>
<proteinExistence type="predicted"/>
<accession>A0A8K0WN50</accession>
<feature type="region of interest" description="Disordered" evidence="1">
    <location>
        <begin position="74"/>
        <end position="94"/>
    </location>
</feature>
<comment type="caution">
    <text evidence="2">The sequence shown here is derived from an EMBL/GenBank/DDBJ whole genome shotgun (WGS) entry which is preliminary data.</text>
</comment>
<reference evidence="2" key="1">
    <citation type="journal article" date="2021" name="Nat. Commun.">
        <title>Genetic determinants of endophytism in the Arabidopsis root mycobiome.</title>
        <authorList>
            <person name="Mesny F."/>
            <person name="Miyauchi S."/>
            <person name="Thiergart T."/>
            <person name="Pickel B."/>
            <person name="Atanasova L."/>
            <person name="Karlsson M."/>
            <person name="Huettel B."/>
            <person name="Barry K.W."/>
            <person name="Haridas S."/>
            <person name="Chen C."/>
            <person name="Bauer D."/>
            <person name="Andreopoulos W."/>
            <person name="Pangilinan J."/>
            <person name="LaButti K."/>
            <person name="Riley R."/>
            <person name="Lipzen A."/>
            <person name="Clum A."/>
            <person name="Drula E."/>
            <person name="Henrissat B."/>
            <person name="Kohler A."/>
            <person name="Grigoriev I.V."/>
            <person name="Martin F.M."/>
            <person name="Hacquard S."/>
        </authorList>
    </citation>
    <scope>NUCLEOTIDE SEQUENCE</scope>
    <source>
        <strain evidence="2">MPI-CAGE-CH-0235</strain>
    </source>
</reference>
<evidence type="ECO:0000256" key="1">
    <source>
        <dbReference type="SAM" id="MobiDB-lite"/>
    </source>
</evidence>
<dbReference type="AlphaFoldDB" id="A0A8K0WN50"/>
<sequence length="138" mass="15572">MLLFLSMIHEHRSPPGATETRRTCVNGCSKFGRSGAPREPVPAKVRTEPMQSGRQPLRLFTTFTFRAWSTTSECPHSSPHVTSRRGKAAALSRPQTRYSGQARTRLVQATKRTTLHRSFSVHNSLRRVAICLSITQRR</sequence>